<dbReference type="STRING" id="1286528.NHE_0695"/>
<dbReference type="RefSeq" id="WP_038560667.1">
    <property type="nucleotide sequence ID" value="NZ_CP007481.1"/>
</dbReference>
<evidence type="ECO:0000256" key="1">
    <source>
        <dbReference type="ARBA" id="ARBA00001946"/>
    </source>
</evidence>
<dbReference type="SUPFAM" id="SSF50324">
    <property type="entry name" value="Inorganic pyrophosphatase"/>
    <property type="match status" value="1"/>
</dbReference>
<dbReference type="CDD" id="cd00412">
    <property type="entry name" value="pyrophosphatase"/>
    <property type="match status" value="1"/>
</dbReference>
<evidence type="ECO:0000256" key="2">
    <source>
        <dbReference type="ARBA" id="ARBA00022723"/>
    </source>
</evidence>
<comment type="subunit">
    <text evidence="5">Homohexamer.</text>
</comment>
<sequence>MEHYTHIKQPQDFPREVNVIVEIPSGSSGVKYEIGRGGILHVDRFIPVSMYYPCNYAFIPNTLGGDGDPLDVLVVTRAPLMPGSLIQVRMVGAFVMRDEKGEDEKLLAVPASKVDPYYSNITAHTDFPEIFLKQIEHFFEHYKDLESGKFVEVVGWSGPDAAQKLVTDSVKSW</sequence>
<evidence type="ECO:0000313" key="7">
    <source>
        <dbReference type="Proteomes" id="UP000023755"/>
    </source>
</evidence>
<dbReference type="InterPro" id="IPR008162">
    <property type="entry name" value="Pyrophosphatase"/>
</dbReference>
<evidence type="ECO:0000256" key="3">
    <source>
        <dbReference type="ARBA" id="ARBA00022801"/>
    </source>
</evidence>
<feature type="binding site" evidence="5">
    <location>
        <position position="142"/>
    </location>
    <ligand>
        <name>substrate</name>
    </ligand>
</feature>
<dbReference type="Gene3D" id="3.90.80.10">
    <property type="entry name" value="Inorganic pyrophosphatase"/>
    <property type="match status" value="1"/>
</dbReference>
<protein>
    <recommendedName>
        <fullName evidence="5">Inorganic pyrophosphatase</fullName>
        <ecNumber evidence="5">3.6.1.1</ecNumber>
    </recommendedName>
    <alternativeName>
        <fullName evidence="5">Pyrophosphate phospho-hydrolase</fullName>
        <shortName evidence="5">PPase</shortName>
    </alternativeName>
</protein>
<evidence type="ECO:0000313" key="6">
    <source>
        <dbReference type="EMBL" id="AHX11628.1"/>
    </source>
</evidence>
<evidence type="ECO:0000256" key="4">
    <source>
        <dbReference type="ARBA" id="ARBA00022842"/>
    </source>
</evidence>
<comment type="function">
    <text evidence="5">Catalyzes the hydrolysis of inorganic pyrophosphate (PPi) forming two phosphate ions.</text>
</comment>
<feature type="binding site" evidence="5">
    <location>
        <position position="44"/>
    </location>
    <ligand>
        <name>substrate</name>
    </ligand>
</feature>
<dbReference type="Proteomes" id="UP000023755">
    <property type="component" value="Chromosome"/>
</dbReference>
<comment type="subcellular location">
    <subcellularLocation>
        <location evidence="5">Cytoplasm</location>
    </subcellularLocation>
</comment>
<feature type="binding site" evidence="5">
    <location>
        <position position="66"/>
    </location>
    <ligand>
        <name>Mg(2+)</name>
        <dbReference type="ChEBI" id="CHEBI:18420"/>
        <label>1</label>
    </ligand>
</feature>
<dbReference type="Pfam" id="PF00719">
    <property type="entry name" value="Pyrophosphatase"/>
    <property type="match status" value="1"/>
</dbReference>
<comment type="similarity">
    <text evidence="5">Belongs to the PPase family.</text>
</comment>
<dbReference type="InterPro" id="IPR036649">
    <property type="entry name" value="Pyrophosphatase_sf"/>
</dbReference>
<feature type="binding site" evidence="5">
    <location>
        <position position="71"/>
    </location>
    <ligand>
        <name>Mg(2+)</name>
        <dbReference type="ChEBI" id="CHEBI:18420"/>
        <label>2</label>
    </ligand>
</feature>
<dbReference type="GO" id="GO:0005737">
    <property type="term" value="C:cytoplasm"/>
    <property type="evidence" value="ECO:0007669"/>
    <property type="project" value="UniProtKB-SubCell"/>
</dbReference>
<dbReference type="EC" id="3.6.1.1" evidence="5"/>
<dbReference type="HAMAP" id="MF_00209">
    <property type="entry name" value="Inorganic_PPase"/>
    <property type="match status" value="1"/>
</dbReference>
<dbReference type="NCBIfam" id="NF002317">
    <property type="entry name" value="PRK01250.1"/>
    <property type="match status" value="1"/>
</dbReference>
<dbReference type="OrthoDB" id="5187599at2"/>
<dbReference type="GO" id="GO:0006796">
    <property type="term" value="P:phosphate-containing compound metabolic process"/>
    <property type="evidence" value="ECO:0007669"/>
    <property type="project" value="InterPro"/>
</dbReference>
<accession>X5H4K6</accession>
<dbReference type="GO" id="GO:0000287">
    <property type="term" value="F:magnesium ion binding"/>
    <property type="evidence" value="ECO:0007669"/>
    <property type="project" value="UniProtKB-UniRule"/>
</dbReference>
<keyword evidence="2 5" id="KW-0479">Metal-binding</keyword>
<dbReference type="KEGG" id="nhm:NHE_0695"/>
<keyword evidence="7" id="KW-1185">Reference proteome</keyword>
<organism evidence="6 7">
    <name type="scientific">Neorickettsia helminthoeca str. Oregon</name>
    <dbReference type="NCBI Taxonomy" id="1286528"/>
    <lineage>
        <taxon>Bacteria</taxon>
        <taxon>Pseudomonadati</taxon>
        <taxon>Pseudomonadota</taxon>
        <taxon>Alphaproteobacteria</taxon>
        <taxon>Rickettsiales</taxon>
        <taxon>Anaplasmataceae</taxon>
        <taxon>Neorickettsia</taxon>
    </lineage>
</organism>
<name>X5H4K6_9RICK</name>
<gene>
    <name evidence="5 6" type="primary">ppa</name>
    <name evidence="6" type="ORF">NHE_0695</name>
</gene>
<evidence type="ECO:0000256" key="5">
    <source>
        <dbReference type="HAMAP-Rule" id="MF_00209"/>
    </source>
</evidence>
<feature type="binding site" evidence="5">
    <location>
        <position position="71"/>
    </location>
    <ligand>
        <name>Mg(2+)</name>
        <dbReference type="ChEBI" id="CHEBI:18420"/>
        <label>1</label>
    </ligand>
</feature>
<reference evidence="6 7" key="1">
    <citation type="submission" date="2014-03" db="EMBL/GenBank/DDBJ databases">
        <title>Sequencing and Comparison of Genomes and Transcriptome Profiles of Human Ehrlichiosis Agents.</title>
        <authorList>
            <person name="Lin M."/>
            <person name="Daugherty S.C."/>
            <person name="Nagaraj S."/>
            <person name="Cheng Z."/>
            <person name="Xiong Q."/>
            <person name="Lin F.-Y."/>
            <person name="Sengamalay N."/>
            <person name="Ott S."/>
            <person name="Godinez A."/>
            <person name="Tallon L.J."/>
            <person name="Sadzewicz L."/>
            <person name="Fraser C.M."/>
            <person name="Dunning Hotopp J.C."/>
            <person name="Rikihisa Y."/>
        </authorList>
    </citation>
    <scope>NUCLEOTIDE SEQUENCE [LARGE SCALE GENOMIC DNA]</scope>
    <source>
        <strain evidence="6 7">Oregon</strain>
    </source>
</reference>
<dbReference type="HOGENOM" id="CLU_073198_1_0_5"/>
<dbReference type="GO" id="GO:0004427">
    <property type="term" value="F:inorganic diphosphate phosphatase activity"/>
    <property type="evidence" value="ECO:0007669"/>
    <property type="project" value="UniProtKB-UniRule"/>
</dbReference>
<dbReference type="PROSITE" id="PS00387">
    <property type="entry name" value="PPASE"/>
    <property type="match status" value="1"/>
</dbReference>
<dbReference type="AlphaFoldDB" id="X5H4K6"/>
<dbReference type="EMBL" id="CP007481">
    <property type="protein sequence ID" value="AHX11628.1"/>
    <property type="molecule type" value="Genomic_DNA"/>
</dbReference>
<comment type="cofactor">
    <cofactor evidence="1 5">
        <name>Mg(2+)</name>
        <dbReference type="ChEBI" id="CHEBI:18420"/>
    </cofactor>
</comment>
<comment type="catalytic activity">
    <reaction evidence="5">
        <text>diphosphate + H2O = 2 phosphate + H(+)</text>
        <dbReference type="Rhea" id="RHEA:24576"/>
        <dbReference type="ChEBI" id="CHEBI:15377"/>
        <dbReference type="ChEBI" id="CHEBI:15378"/>
        <dbReference type="ChEBI" id="CHEBI:33019"/>
        <dbReference type="ChEBI" id="CHEBI:43474"/>
        <dbReference type="EC" id="3.6.1.1"/>
    </reaction>
</comment>
<keyword evidence="5" id="KW-0963">Cytoplasm</keyword>
<feature type="binding site" evidence="5">
    <location>
        <position position="31"/>
    </location>
    <ligand>
        <name>substrate</name>
    </ligand>
</feature>
<dbReference type="PANTHER" id="PTHR10286">
    <property type="entry name" value="INORGANIC PYROPHOSPHATASE"/>
    <property type="match status" value="1"/>
</dbReference>
<keyword evidence="3 5" id="KW-0378">Hydrolase</keyword>
<feature type="binding site" evidence="5">
    <location>
        <position position="56"/>
    </location>
    <ligand>
        <name>substrate</name>
    </ligand>
</feature>
<proteinExistence type="inferred from homology"/>
<feature type="binding site" evidence="5">
    <location>
        <position position="103"/>
    </location>
    <ligand>
        <name>Mg(2+)</name>
        <dbReference type="ChEBI" id="CHEBI:18420"/>
        <label>1</label>
    </ligand>
</feature>
<keyword evidence="4 5" id="KW-0460">Magnesium</keyword>